<dbReference type="InterPro" id="IPR036236">
    <property type="entry name" value="Znf_C2H2_sf"/>
</dbReference>
<evidence type="ECO:0000313" key="1">
    <source>
        <dbReference type="Ensembl" id="ENSNBRP00000021565.1"/>
    </source>
</evidence>
<evidence type="ECO:0000313" key="2">
    <source>
        <dbReference type="Proteomes" id="UP000261580"/>
    </source>
</evidence>
<name>A0A3Q4HE85_NEOBR</name>
<evidence type="ECO:0008006" key="3">
    <source>
        <dbReference type="Google" id="ProtNLM"/>
    </source>
</evidence>
<dbReference type="AlphaFoldDB" id="A0A3Q4HE85"/>
<dbReference type="Bgee" id="ENSNBRG00000016541">
    <property type="expression patterns" value="Expressed in mesonephros and 6 other cell types or tissues"/>
</dbReference>
<protein>
    <recommendedName>
        <fullName evidence="3">C2H2-type domain-containing protein</fullName>
    </recommendedName>
</protein>
<organism evidence="1 2">
    <name type="scientific">Neolamprologus brichardi</name>
    <name type="common">Fairy cichlid</name>
    <name type="synonym">Lamprologus brichardi</name>
    <dbReference type="NCBI Taxonomy" id="32507"/>
    <lineage>
        <taxon>Eukaryota</taxon>
        <taxon>Metazoa</taxon>
        <taxon>Chordata</taxon>
        <taxon>Craniata</taxon>
        <taxon>Vertebrata</taxon>
        <taxon>Euteleostomi</taxon>
        <taxon>Actinopterygii</taxon>
        <taxon>Neopterygii</taxon>
        <taxon>Teleostei</taxon>
        <taxon>Neoteleostei</taxon>
        <taxon>Acanthomorphata</taxon>
        <taxon>Ovalentaria</taxon>
        <taxon>Cichlomorphae</taxon>
        <taxon>Cichliformes</taxon>
        <taxon>Cichlidae</taxon>
        <taxon>African cichlids</taxon>
        <taxon>Pseudocrenilabrinae</taxon>
        <taxon>Lamprologini</taxon>
        <taxon>Neolamprologus</taxon>
    </lineage>
</organism>
<proteinExistence type="predicted"/>
<sequence>TGTEKSSGGEPSGSGPEPCHHCGAGKAFRCDVCGNTFKKKSVHQRRHTGDKMNYCKECGKGFPTSNSDIKTLLSYGVDFPLSHNVSWKY</sequence>
<accession>A0A3Q4HE85</accession>
<reference evidence="1" key="2">
    <citation type="submission" date="2025-09" db="UniProtKB">
        <authorList>
            <consortium name="Ensembl"/>
        </authorList>
    </citation>
    <scope>IDENTIFICATION</scope>
</reference>
<dbReference type="Ensembl" id="ENSNBRT00000022146.1">
    <property type="protein sequence ID" value="ENSNBRP00000021565.1"/>
    <property type="gene ID" value="ENSNBRG00000016541.1"/>
</dbReference>
<dbReference type="Gene3D" id="3.30.160.60">
    <property type="entry name" value="Classic Zinc Finger"/>
    <property type="match status" value="1"/>
</dbReference>
<dbReference type="SUPFAM" id="SSF57667">
    <property type="entry name" value="beta-beta-alpha zinc fingers"/>
    <property type="match status" value="1"/>
</dbReference>
<reference evidence="1" key="1">
    <citation type="submission" date="2025-08" db="UniProtKB">
        <authorList>
            <consortium name="Ensembl"/>
        </authorList>
    </citation>
    <scope>IDENTIFICATION</scope>
</reference>
<keyword evidence="2" id="KW-1185">Reference proteome</keyword>
<dbReference type="Proteomes" id="UP000261580">
    <property type="component" value="Unassembled WGS sequence"/>
</dbReference>